<evidence type="ECO:0000313" key="5">
    <source>
        <dbReference type="EMBL" id="RMZ96096.1"/>
    </source>
</evidence>
<comment type="similarity">
    <text evidence="2 3">Belongs to the peptidase M14 family.</text>
</comment>
<evidence type="ECO:0000259" key="4">
    <source>
        <dbReference type="PROSITE" id="PS52035"/>
    </source>
</evidence>
<evidence type="ECO:0000313" key="6">
    <source>
        <dbReference type="Proteomes" id="UP000276133"/>
    </source>
</evidence>
<dbReference type="Proteomes" id="UP000276133">
    <property type="component" value="Unassembled WGS sequence"/>
</dbReference>
<comment type="caution">
    <text evidence="5">The sequence shown here is derived from an EMBL/GenBank/DDBJ whole genome shotgun (WGS) entry which is preliminary data.</text>
</comment>
<organism evidence="5 6">
    <name type="scientific">Brachionus plicatilis</name>
    <name type="common">Marine rotifer</name>
    <name type="synonym">Brachionus muelleri</name>
    <dbReference type="NCBI Taxonomy" id="10195"/>
    <lineage>
        <taxon>Eukaryota</taxon>
        <taxon>Metazoa</taxon>
        <taxon>Spiralia</taxon>
        <taxon>Gnathifera</taxon>
        <taxon>Rotifera</taxon>
        <taxon>Eurotatoria</taxon>
        <taxon>Monogononta</taxon>
        <taxon>Pseudotrocha</taxon>
        <taxon>Ploima</taxon>
        <taxon>Brachionidae</taxon>
        <taxon>Brachionus</taxon>
    </lineage>
</organism>
<evidence type="ECO:0000256" key="1">
    <source>
        <dbReference type="ARBA" id="ARBA00001947"/>
    </source>
</evidence>
<name>A0A3M7PAI4_BRAPC</name>
<keyword evidence="5" id="KW-0121">Carboxypeptidase</keyword>
<protein>
    <submittedName>
        <fullName evidence="5">Carboxypeptidase A6</fullName>
    </submittedName>
</protein>
<sequence length="183" mass="21721">MMSPDSMDQYESILTKHNQSIEELARGKWLIKSGKKMVLHSLQNSTIRYKFYHSRVKRSRGYSKSSLSLIRSKNITAMYYNLEQVYEWIYFISEQYSDIVELIEIGKSIQNRSLLVLKIGYKSESNVTKKLFWYDAGIHAREWTTISAAMYTVDKIDRHLEVDDQFKISFQFKELIFVELFNI</sequence>
<dbReference type="PROSITE" id="PS52035">
    <property type="entry name" value="PEPTIDASE_M14"/>
    <property type="match status" value="1"/>
</dbReference>
<dbReference type="GO" id="GO:0008270">
    <property type="term" value="F:zinc ion binding"/>
    <property type="evidence" value="ECO:0007669"/>
    <property type="project" value="InterPro"/>
</dbReference>
<evidence type="ECO:0000256" key="3">
    <source>
        <dbReference type="PROSITE-ProRule" id="PRU01379"/>
    </source>
</evidence>
<dbReference type="GO" id="GO:0006508">
    <property type="term" value="P:proteolysis"/>
    <property type="evidence" value="ECO:0007669"/>
    <property type="project" value="InterPro"/>
</dbReference>
<dbReference type="Gene3D" id="3.40.630.10">
    <property type="entry name" value="Zn peptidases"/>
    <property type="match status" value="1"/>
</dbReference>
<reference evidence="5 6" key="1">
    <citation type="journal article" date="2018" name="Sci. Rep.">
        <title>Genomic signatures of local adaptation to the degree of environmental predictability in rotifers.</title>
        <authorList>
            <person name="Franch-Gras L."/>
            <person name="Hahn C."/>
            <person name="Garcia-Roger E.M."/>
            <person name="Carmona M.J."/>
            <person name="Serra M."/>
            <person name="Gomez A."/>
        </authorList>
    </citation>
    <scope>NUCLEOTIDE SEQUENCE [LARGE SCALE GENOMIC DNA]</scope>
    <source>
        <strain evidence="5">HYR1</strain>
    </source>
</reference>
<dbReference type="SUPFAM" id="SSF53187">
    <property type="entry name" value="Zn-dependent exopeptidases"/>
    <property type="match status" value="1"/>
</dbReference>
<keyword evidence="5" id="KW-0378">Hydrolase</keyword>
<gene>
    <name evidence="5" type="ORF">BpHYR1_039816</name>
</gene>
<comment type="caution">
    <text evidence="3">Lacks conserved residue(s) required for the propagation of feature annotation.</text>
</comment>
<keyword evidence="6" id="KW-1185">Reference proteome</keyword>
<keyword evidence="5" id="KW-0645">Protease</keyword>
<dbReference type="Pfam" id="PF00246">
    <property type="entry name" value="Peptidase_M14"/>
    <property type="match status" value="1"/>
</dbReference>
<dbReference type="InterPro" id="IPR000834">
    <property type="entry name" value="Peptidase_M14"/>
</dbReference>
<dbReference type="AlphaFoldDB" id="A0A3M7PAI4"/>
<dbReference type="OrthoDB" id="3626597at2759"/>
<dbReference type="PANTHER" id="PTHR11705">
    <property type="entry name" value="PROTEASE FAMILY M14 CARBOXYPEPTIDASE A,B"/>
    <property type="match status" value="1"/>
</dbReference>
<comment type="cofactor">
    <cofactor evidence="1">
        <name>Zn(2+)</name>
        <dbReference type="ChEBI" id="CHEBI:29105"/>
    </cofactor>
</comment>
<proteinExistence type="inferred from homology"/>
<evidence type="ECO:0000256" key="2">
    <source>
        <dbReference type="ARBA" id="ARBA00005988"/>
    </source>
</evidence>
<dbReference type="PANTHER" id="PTHR11705:SF91">
    <property type="entry name" value="FI01817P-RELATED"/>
    <property type="match status" value="1"/>
</dbReference>
<feature type="domain" description="Peptidase M14" evidence="4">
    <location>
        <begin position="78"/>
        <end position="183"/>
    </location>
</feature>
<dbReference type="EMBL" id="REGN01012308">
    <property type="protein sequence ID" value="RMZ96096.1"/>
    <property type="molecule type" value="Genomic_DNA"/>
</dbReference>
<dbReference type="GO" id="GO:0005615">
    <property type="term" value="C:extracellular space"/>
    <property type="evidence" value="ECO:0007669"/>
    <property type="project" value="TreeGrafter"/>
</dbReference>
<dbReference type="GO" id="GO:0004181">
    <property type="term" value="F:metallocarboxypeptidase activity"/>
    <property type="evidence" value="ECO:0007669"/>
    <property type="project" value="InterPro"/>
</dbReference>
<accession>A0A3M7PAI4</accession>